<feature type="signal peptide" evidence="5">
    <location>
        <begin position="1"/>
        <end position="17"/>
    </location>
</feature>
<evidence type="ECO:0000256" key="1">
    <source>
        <dbReference type="ARBA" id="ARBA00007611"/>
    </source>
</evidence>
<feature type="domain" description="TIL" evidence="6">
    <location>
        <begin position="48"/>
        <end position="108"/>
    </location>
</feature>
<keyword evidence="2" id="KW-0646">Protease inhibitor</keyword>
<dbReference type="AlphaFoldDB" id="A0A4S2KFP6"/>
<sequence length="113" mass="13037">MRFFIFFAFAVLIGVHCSGDLNSVSQEAGENVDYQSYQDLDAFLSEECEEHEEYSECSGDPTCRKTCENIDRWETMACVRTKICIRGCVCEDGYVRNDRDVCVREANCPRIRH</sequence>
<dbReference type="SUPFAM" id="SSF57567">
    <property type="entry name" value="Serine protease inhibitors"/>
    <property type="match status" value="1"/>
</dbReference>
<keyword evidence="3" id="KW-0722">Serine protease inhibitor</keyword>
<evidence type="ECO:0000313" key="7">
    <source>
        <dbReference type="EMBL" id="TGZ46639.1"/>
    </source>
</evidence>
<evidence type="ECO:0000259" key="6">
    <source>
        <dbReference type="Pfam" id="PF01826"/>
    </source>
</evidence>
<dbReference type="InterPro" id="IPR002919">
    <property type="entry name" value="TIL_dom"/>
</dbReference>
<evidence type="ECO:0000256" key="3">
    <source>
        <dbReference type="ARBA" id="ARBA00022900"/>
    </source>
</evidence>
<evidence type="ECO:0000256" key="4">
    <source>
        <dbReference type="ARBA" id="ARBA00023157"/>
    </source>
</evidence>
<evidence type="ECO:0000256" key="2">
    <source>
        <dbReference type="ARBA" id="ARBA00022690"/>
    </source>
</evidence>
<dbReference type="Proteomes" id="UP000310200">
    <property type="component" value="Unassembled WGS sequence"/>
</dbReference>
<dbReference type="PANTHER" id="PTHR23259:SF70">
    <property type="entry name" value="ACCESSORY GLAND PROTEIN ACP62F-RELATED"/>
    <property type="match status" value="1"/>
</dbReference>
<name>A0A4S2KFP6_9HYME</name>
<organism evidence="7 8">
    <name type="scientific">Temnothorax longispinosus</name>
    <dbReference type="NCBI Taxonomy" id="300112"/>
    <lineage>
        <taxon>Eukaryota</taxon>
        <taxon>Metazoa</taxon>
        <taxon>Ecdysozoa</taxon>
        <taxon>Arthropoda</taxon>
        <taxon>Hexapoda</taxon>
        <taxon>Insecta</taxon>
        <taxon>Pterygota</taxon>
        <taxon>Neoptera</taxon>
        <taxon>Endopterygota</taxon>
        <taxon>Hymenoptera</taxon>
        <taxon>Apocrita</taxon>
        <taxon>Aculeata</taxon>
        <taxon>Formicoidea</taxon>
        <taxon>Formicidae</taxon>
        <taxon>Myrmicinae</taxon>
        <taxon>Temnothorax</taxon>
    </lineage>
</organism>
<accession>A0A4S2KFP6</accession>
<dbReference type="CDD" id="cd19941">
    <property type="entry name" value="TIL"/>
    <property type="match status" value="1"/>
</dbReference>
<dbReference type="InterPro" id="IPR036084">
    <property type="entry name" value="Ser_inhib-like_sf"/>
</dbReference>
<comment type="similarity">
    <text evidence="1">Belongs to the serine protease inhibitor-like (TIL domain-containing) family.</text>
</comment>
<evidence type="ECO:0000313" key="8">
    <source>
        <dbReference type="Proteomes" id="UP000310200"/>
    </source>
</evidence>
<evidence type="ECO:0000256" key="5">
    <source>
        <dbReference type="SAM" id="SignalP"/>
    </source>
</evidence>
<feature type="chain" id="PRO_5020831723" description="TIL domain-containing protein" evidence="5">
    <location>
        <begin position="18"/>
        <end position="113"/>
    </location>
</feature>
<keyword evidence="8" id="KW-1185">Reference proteome</keyword>
<proteinExistence type="inferred from homology"/>
<dbReference type="GO" id="GO:0004867">
    <property type="term" value="F:serine-type endopeptidase inhibitor activity"/>
    <property type="evidence" value="ECO:0007669"/>
    <property type="project" value="UniProtKB-KW"/>
</dbReference>
<keyword evidence="5" id="KW-0732">Signal</keyword>
<comment type="caution">
    <text evidence="7">The sequence shown here is derived from an EMBL/GenBank/DDBJ whole genome shotgun (WGS) entry which is preliminary data.</text>
</comment>
<reference evidence="7 8" key="1">
    <citation type="journal article" date="2019" name="Philos. Trans. R. Soc. Lond., B, Biol. Sci.">
        <title>Ant behaviour and brain gene expression of defending hosts depend on the ecological success of the intruding social parasite.</title>
        <authorList>
            <person name="Kaur R."/>
            <person name="Stoldt M."/>
            <person name="Jongepier E."/>
            <person name="Feldmeyer B."/>
            <person name="Menzel F."/>
            <person name="Bornberg-Bauer E."/>
            <person name="Foitzik S."/>
        </authorList>
    </citation>
    <scope>NUCLEOTIDE SEQUENCE [LARGE SCALE GENOMIC DNA]</scope>
    <source>
        <tissue evidence="7">Whole body</tissue>
    </source>
</reference>
<keyword evidence="4" id="KW-1015">Disulfide bond</keyword>
<dbReference type="Pfam" id="PF01826">
    <property type="entry name" value="TIL"/>
    <property type="match status" value="1"/>
</dbReference>
<dbReference type="PANTHER" id="PTHR23259">
    <property type="entry name" value="RIDDLE"/>
    <property type="match status" value="1"/>
</dbReference>
<protein>
    <recommendedName>
        <fullName evidence="6">TIL domain-containing protein</fullName>
    </recommendedName>
</protein>
<dbReference type="EMBL" id="QBLH01002847">
    <property type="protein sequence ID" value="TGZ46639.1"/>
    <property type="molecule type" value="Genomic_DNA"/>
</dbReference>
<gene>
    <name evidence="7" type="ORF">DBV15_04038</name>
</gene>
<dbReference type="Gene3D" id="2.10.25.10">
    <property type="entry name" value="Laminin"/>
    <property type="match status" value="1"/>
</dbReference>
<dbReference type="InterPro" id="IPR051368">
    <property type="entry name" value="SerProtInhib-TIL_Domain"/>
</dbReference>